<proteinExistence type="predicted"/>
<dbReference type="OrthoDB" id="8042447at2759"/>
<name>A0A177B9D1_9BILA</name>
<dbReference type="InterPro" id="IPR041588">
    <property type="entry name" value="Integrase_H2C2"/>
</dbReference>
<protein>
    <recommendedName>
        <fullName evidence="1">Integrase zinc-binding domain-containing protein</fullName>
    </recommendedName>
</protein>
<dbReference type="Gene3D" id="1.10.340.70">
    <property type="match status" value="1"/>
</dbReference>
<sequence>MQFERAQIENQDCKQLWKYARTGNSKILPSNRYFSIRDKVKLTKGYLYKKGTNQLLVVNNKIEDAINLVHTGIGASHVGITKTLELLKRSYYWPSNFF</sequence>
<evidence type="ECO:0000313" key="2">
    <source>
        <dbReference type="EMBL" id="OAF70034.1"/>
    </source>
</evidence>
<evidence type="ECO:0000259" key="1">
    <source>
        <dbReference type="Pfam" id="PF17921"/>
    </source>
</evidence>
<comment type="caution">
    <text evidence="2">The sequence shown here is derived from an EMBL/GenBank/DDBJ whole genome shotgun (WGS) entry which is preliminary data.</text>
</comment>
<organism evidence="2 3">
    <name type="scientific">Intoshia linei</name>
    <dbReference type="NCBI Taxonomy" id="1819745"/>
    <lineage>
        <taxon>Eukaryota</taxon>
        <taxon>Metazoa</taxon>
        <taxon>Spiralia</taxon>
        <taxon>Lophotrochozoa</taxon>
        <taxon>Mesozoa</taxon>
        <taxon>Orthonectida</taxon>
        <taxon>Rhopaluridae</taxon>
        <taxon>Intoshia</taxon>
    </lineage>
</organism>
<dbReference type="AlphaFoldDB" id="A0A177B9D1"/>
<dbReference type="EMBL" id="LWCA01000196">
    <property type="protein sequence ID" value="OAF70034.1"/>
    <property type="molecule type" value="Genomic_DNA"/>
</dbReference>
<gene>
    <name evidence="2" type="ORF">A3Q56_02210</name>
</gene>
<keyword evidence="3" id="KW-1185">Reference proteome</keyword>
<dbReference type="Pfam" id="PF17921">
    <property type="entry name" value="Integrase_H2C2"/>
    <property type="match status" value="1"/>
</dbReference>
<dbReference type="Proteomes" id="UP000078046">
    <property type="component" value="Unassembled WGS sequence"/>
</dbReference>
<reference evidence="2 3" key="1">
    <citation type="submission" date="2016-04" db="EMBL/GenBank/DDBJ databases">
        <title>The genome of Intoshia linei affirms orthonectids as highly simplified spiralians.</title>
        <authorList>
            <person name="Mikhailov K.V."/>
            <person name="Slusarev G.S."/>
            <person name="Nikitin M.A."/>
            <person name="Logacheva M.D."/>
            <person name="Penin A."/>
            <person name="Aleoshin V."/>
            <person name="Panchin Y.V."/>
        </authorList>
    </citation>
    <scope>NUCLEOTIDE SEQUENCE [LARGE SCALE GENOMIC DNA]</scope>
    <source>
        <strain evidence="2">Intl2013</strain>
        <tissue evidence="2">Whole animal</tissue>
    </source>
</reference>
<accession>A0A177B9D1</accession>
<evidence type="ECO:0000313" key="3">
    <source>
        <dbReference type="Proteomes" id="UP000078046"/>
    </source>
</evidence>
<feature type="domain" description="Integrase zinc-binding" evidence="1">
    <location>
        <begin position="60"/>
        <end position="95"/>
    </location>
</feature>